<dbReference type="KEGG" id="paun:MJA45_10215"/>
<dbReference type="SUPFAM" id="SSF53720">
    <property type="entry name" value="ALDH-like"/>
    <property type="match status" value="1"/>
</dbReference>
<dbReference type="InterPro" id="IPR012131">
    <property type="entry name" value="Hstdl_DH"/>
</dbReference>
<protein>
    <submittedName>
        <fullName evidence="2">Histidinol dehydrogenase</fullName>
        <ecNumber evidence="2">1.1.1.23</ecNumber>
    </submittedName>
</protein>
<keyword evidence="3" id="KW-1185">Reference proteome</keyword>
<evidence type="ECO:0000313" key="3">
    <source>
        <dbReference type="Proteomes" id="UP001305702"/>
    </source>
</evidence>
<proteinExistence type="predicted"/>
<dbReference type="PANTHER" id="PTHR21256">
    <property type="entry name" value="HISTIDINOL DEHYDROGENASE HDH"/>
    <property type="match status" value="1"/>
</dbReference>
<accession>A0AA96LGE8</accession>
<dbReference type="GO" id="GO:0000105">
    <property type="term" value="P:L-histidine biosynthetic process"/>
    <property type="evidence" value="ECO:0007669"/>
    <property type="project" value="TreeGrafter"/>
</dbReference>
<dbReference type="EC" id="1.1.1.23" evidence="2"/>
<keyword evidence="1 2" id="KW-0560">Oxidoreductase</keyword>
<dbReference type="GO" id="GO:0004399">
    <property type="term" value="F:histidinol dehydrogenase activity"/>
    <property type="evidence" value="ECO:0007669"/>
    <property type="project" value="UniProtKB-EC"/>
</dbReference>
<gene>
    <name evidence="2" type="ORF">MJA45_10215</name>
</gene>
<dbReference type="Pfam" id="PF00815">
    <property type="entry name" value="Histidinol_dh"/>
    <property type="match status" value="1"/>
</dbReference>
<dbReference type="Gene3D" id="1.20.5.1300">
    <property type="match status" value="1"/>
</dbReference>
<dbReference type="InterPro" id="IPR016161">
    <property type="entry name" value="Ald_DH/histidinol_DH"/>
</dbReference>
<evidence type="ECO:0000313" key="2">
    <source>
        <dbReference type="EMBL" id="WNQ13371.1"/>
    </source>
</evidence>
<dbReference type="AlphaFoldDB" id="A0AA96LGE8"/>
<dbReference type="GO" id="GO:0046872">
    <property type="term" value="F:metal ion binding"/>
    <property type="evidence" value="ECO:0007669"/>
    <property type="project" value="InterPro"/>
</dbReference>
<dbReference type="EMBL" id="CP130318">
    <property type="protein sequence ID" value="WNQ13371.1"/>
    <property type="molecule type" value="Genomic_DNA"/>
</dbReference>
<dbReference type="GO" id="GO:0005829">
    <property type="term" value="C:cytosol"/>
    <property type="evidence" value="ECO:0007669"/>
    <property type="project" value="TreeGrafter"/>
</dbReference>
<dbReference type="PANTHER" id="PTHR21256:SF2">
    <property type="entry name" value="HISTIDINE BIOSYNTHESIS TRIFUNCTIONAL PROTEIN"/>
    <property type="match status" value="1"/>
</dbReference>
<dbReference type="Proteomes" id="UP001305702">
    <property type="component" value="Chromosome"/>
</dbReference>
<name>A0AA96LGE8_9BACL</name>
<organism evidence="2 3">
    <name type="scientific">Paenibacillus aurantius</name>
    <dbReference type="NCBI Taxonomy" id="2918900"/>
    <lineage>
        <taxon>Bacteria</taxon>
        <taxon>Bacillati</taxon>
        <taxon>Bacillota</taxon>
        <taxon>Bacilli</taxon>
        <taxon>Bacillales</taxon>
        <taxon>Paenibacillaceae</taxon>
        <taxon>Paenibacillus</taxon>
    </lineage>
</organism>
<dbReference type="Gene3D" id="3.40.50.1980">
    <property type="entry name" value="Nitrogenase molybdenum iron protein domain"/>
    <property type="match status" value="1"/>
</dbReference>
<sequence length="137" mass="15051">MQNVFGSNGKGAIVAASDLGEAFDFINWFAPEHLMIICDKETEVHALTRISHAGEILIGPFTPFSAANYGIGITAVLPTNHFARAFSCVTSKDMVKYSTIGKLSKEALQEIYPIIKEMGNYEQLPCHVKAADIRLFE</sequence>
<reference evidence="2 3" key="1">
    <citation type="submission" date="2022-02" db="EMBL/GenBank/DDBJ databases">
        <title>Paenibacillus sp. MBLB1776 Whole Genome Shotgun Sequencing.</title>
        <authorList>
            <person name="Hwang C.Y."/>
            <person name="Cho E.-S."/>
            <person name="Seo M.-J."/>
        </authorList>
    </citation>
    <scope>NUCLEOTIDE SEQUENCE [LARGE SCALE GENOMIC DNA]</scope>
    <source>
        <strain evidence="2 3">MBLB1776</strain>
    </source>
</reference>
<dbReference type="GO" id="GO:0051287">
    <property type="term" value="F:NAD binding"/>
    <property type="evidence" value="ECO:0007669"/>
    <property type="project" value="InterPro"/>
</dbReference>
<evidence type="ECO:0000256" key="1">
    <source>
        <dbReference type="ARBA" id="ARBA00023002"/>
    </source>
</evidence>
<dbReference type="RefSeq" id="WP_315607151.1">
    <property type="nucleotide sequence ID" value="NZ_CP130318.1"/>
</dbReference>